<evidence type="ECO:0000313" key="3">
    <source>
        <dbReference type="Proteomes" id="UP000450917"/>
    </source>
</evidence>
<reference evidence="2 3" key="1">
    <citation type="submission" date="2019-11" db="EMBL/GenBank/DDBJ databases">
        <title>Draft genome sequences of five Paenibacillus species of dairy origin.</title>
        <authorList>
            <person name="Olajide A.M."/>
            <person name="Chen S."/>
            <person name="Lapointe G."/>
        </authorList>
    </citation>
    <scope>NUCLEOTIDE SEQUENCE [LARGE SCALE GENOMIC DNA]</scope>
    <source>
        <strain evidence="2 3">2CS3</strain>
    </source>
</reference>
<keyword evidence="1" id="KW-0812">Transmembrane</keyword>
<feature type="transmembrane region" description="Helical" evidence="1">
    <location>
        <begin position="121"/>
        <end position="143"/>
    </location>
</feature>
<dbReference type="PANTHER" id="PTHR40040:SF1">
    <property type="entry name" value="MEMBRANE PROTEIN"/>
    <property type="match status" value="1"/>
</dbReference>
<keyword evidence="1" id="KW-0472">Membrane</keyword>
<name>A0A7X2ZCX9_9BACL</name>
<dbReference type="PANTHER" id="PTHR40040">
    <property type="entry name" value="SMALL HYDROPHOBIC PROTEIN-RELATED"/>
    <property type="match status" value="1"/>
</dbReference>
<gene>
    <name evidence="2" type="ORF">GNP93_17980</name>
</gene>
<dbReference type="RefSeq" id="WP_127608508.1">
    <property type="nucleotide sequence ID" value="NZ_JARTHJ010000165.1"/>
</dbReference>
<evidence type="ECO:0000256" key="1">
    <source>
        <dbReference type="SAM" id="Phobius"/>
    </source>
</evidence>
<evidence type="ECO:0000313" key="2">
    <source>
        <dbReference type="EMBL" id="MUG72561.1"/>
    </source>
</evidence>
<comment type="caution">
    <text evidence="2">The sequence shown here is derived from an EMBL/GenBank/DDBJ whole genome shotgun (WGS) entry which is preliminary data.</text>
</comment>
<dbReference type="AlphaFoldDB" id="A0A7X2ZCX9"/>
<feature type="transmembrane region" description="Helical" evidence="1">
    <location>
        <begin position="82"/>
        <end position="115"/>
    </location>
</feature>
<keyword evidence="1" id="KW-1133">Transmembrane helix</keyword>
<proteinExistence type="predicted"/>
<protein>
    <recommendedName>
        <fullName evidence="4">DUF4190 domain-containing protein</fullName>
    </recommendedName>
</protein>
<evidence type="ECO:0008006" key="4">
    <source>
        <dbReference type="Google" id="ProtNLM"/>
    </source>
</evidence>
<dbReference type="Proteomes" id="UP000450917">
    <property type="component" value="Unassembled WGS sequence"/>
</dbReference>
<keyword evidence="3" id="KW-1185">Reference proteome</keyword>
<accession>A0A7X2ZCX9</accession>
<organism evidence="2 3">
    <name type="scientific">Paenibacillus validus</name>
    <dbReference type="NCBI Taxonomy" id="44253"/>
    <lineage>
        <taxon>Bacteria</taxon>
        <taxon>Bacillati</taxon>
        <taxon>Bacillota</taxon>
        <taxon>Bacilli</taxon>
        <taxon>Bacillales</taxon>
        <taxon>Paenibacillaceae</taxon>
        <taxon>Paenibacillus</taxon>
    </lineage>
</organism>
<dbReference type="EMBL" id="WNZX01000016">
    <property type="protein sequence ID" value="MUG72561.1"/>
    <property type="molecule type" value="Genomic_DNA"/>
</dbReference>
<dbReference type="InterPro" id="IPR055338">
    <property type="entry name" value="YqfX-like"/>
</dbReference>
<sequence>MKRKLGGKPAKPDRNDAALQRYKLQQVTRESGGSVHEEFAAEAGIYPPSGAPVSVRERTEDRAVRTTSEGQAPERSGAAYRWLGLTAIVLAVLSLFAFPALLGSTAAVLGLFAYSVGQRALGGWALAIGLISLAGYFILVPLYA</sequence>